<dbReference type="GO" id="GO:0005737">
    <property type="term" value="C:cytoplasm"/>
    <property type="evidence" value="ECO:0007669"/>
    <property type="project" value="TreeGrafter"/>
</dbReference>
<evidence type="ECO:0000313" key="4">
    <source>
        <dbReference type="Proteomes" id="UP000464657"/>
    </source>
</evidence>
<dbReference type="PANTHER" id="PTHR13847">
    <property type="entry name" value="SARCOSINE DEHYDROGENASE-RELATED"/>
    <property type="match status" value="1"/>
</dbReference>
<dbReference type="InterPro" id="IPR036188">
    <property type="entry name" value="FAD/NAD-bd_sf"/>
</dbReference>
<evidence type="ECO:0000259" key="2">
    <source>
        <dbReference type="Pfam" id="PF01266"/>
    </source>
</evidence>
<dbReference type="KEGG" id="kan:IMCC3317_13000"/>
<accession>A0A7L4ZH31</accession>
<dbReference type="PANTHER" id="PTHR13847:SF289">
    <property type="entry name" value="GLYCINE OXIDASE"/>
    <property type="match status" value="1"/>
</dbReference>
<dbReference type="Proteomes" id="UP000464657">
    <property type="component" value="Chromosome"/>
</dbReference>
<evidence type="ECO:0000256" key="1">
    <source>
        <dbReference type="ARBA" id="ARBA00023002"/>
    </source>
</evidence>
<evidence type="ECO:0000313" key="3">
    <source>
        <dbReference type="EMBL" id="QHI35952.1"/>
    </source>
</evidence>
<reference evidence="3 4" key="1">
    <citation type="journal article" date="2013" name="Int. J. Syst. Evol. Microbiol.">
        <title>Kordia antarctica sp. nov., isolated from Antarctic seawater.</title>
        <authorList>
            <person name="Baek K."/>
            <person name="Choi A."/>
            <person name="Kang I."/>
            <person name="Lee K."/>
            <person name="Cho J.C."/>
        </authorList>
    </citation>
    <scope>NUCLEOTIDE SEQUENCE [LARGE SCALE GENOMIC DNA]</scope>
    <source>
        <strain evidence="3 4">IMCC3317</strain>
    </source>
</reference>
<dbReference type="Pfam" id="PF01266">
    <property type="entry name" value="DAO"/>
    <property type="match status" value="1"/>
</dbReference>
<dbReference type="AlphaFoldDB" id="A0A7L4ZH31"/>
<gene>
    <name evidence="3" type="ORF">IMCC3317_13000</name>
</gene>
<dbReference type="RefSeq" id="WP_160128682.1">
    <property type="nucleotide sequence ID" value="NZ_CP019288.1"/>
</dbReference>
<sequence>MKNNTLTKTFNLTVIGGGIIGAWTMHLAKTMFPHWNILLVDANLVGNGTSRYSASLDMPGGHTSLRRKLVKSSQENWKKLLSDAPSLAIKDINAFGISKKEELQTIRKHFFSSISEEDNHEKYLKKLQRFLPGFNVTNDQSLFHIPFAQYATQNNVAEQIISNLRKEDKCTIIEGFEVKSVSKMKDSLMLTAENGIVINTKNVIEATGPWMLTGPMSSKCASLGVRNKKIVALHIEAKPHPDAPVIYSFDNEAFLLPRHEEGRWLFSFRSEIWNVMPKLEELKINSDDLLTAKDVLNSLYPPFVELISGGRSFCDAYGVNGDPIIKSISGLENYVIAGAGSGSGFRLAPGIAIEALTILKTL</sequence>
<dbReference type="OrthoDB" id="9794226at2"/>
<proteinExistence type="predicted"/>
<keyword evidence="1" id="KW-0560">Oxidoreductase</keyword>
<dbReference type="Gene3D" id="3.30.9.10">
    <property type="entry name" value="D-Amino Acid Oxidase, subunit A, domain 2"/>
    <property type="match status" value="1"/>
</dbReference>
<name>A0A7L4ZH31_9FLAO</name>
<dbReference type="GO" id="GO:0016491">
    <property type="term" value="F:oxidoreductase activity"/>
    <property type="evidence" value="ECO:0007669"/>
    <property type="project" value="UniProtKB-KW"/>
</dbReference>
<dbReference type="SUPFAM" id="SSF51905">
    <property type="entry name" value="FAD/NAD(P)-binding domain"/>
    <property type="match status" value="1"/>
</dbReference>
<dbReference type="EMBL" id="CP019288">
    <property type="protein sequence ID" value="QHI35952.1"/>
    <property type="molecule type" value="Genomic_DNA"/>
</dbReference>
<organism evidence="3 4">
    <name type="scientific">Kordia antarctica</name>
    <dbReference type="NCBI Taxonomy" id="1218801"/>
    <lineage>
        <taxon>Bacteria</taxon>
        <taxon>Pseudomonadati</taxon>
        <taxon>Bacteroidota</taxon>
        <taxon>Flavobacteriia</taxon>
        <taxon>Flavobacteriales</taxon>
        <taxon>Flavobacteriaceae</taxon>
        <taxon>Kordia</taxon>
    </lineage>
</organism>
<dbReference type="InterPro" id="IPR006076">
    <property type="entry name" value="FAD-dep_OxRdtase"/>
</dbReference>
<protein>
    <recommendedName>
        <fullName evidence="2">FAD dependent oxidoreductase domain-containing protein</fullName>
    </recommendedName>
</protein>
<dbReference type="Gene3D" id="3.50.50.60">
    <property type="entry name" value="FAD/NAD(P)-binding domain"/>
    <property type="match status" value="1"/>
</dbReference>
<feature type="domain" description="FAD dependent oxidoreductase" evidence="2">
    <location>
        <begin position="13"/>
        <end position="352"/>
    </location>
</feature>
<keyword evidence="4" id="KW-1185">Reference proteome</keyword>